<comment type="caution">
    <text evidence="2">The sequence shown here is derived from an EMBL/GenBank/DDBJ whole genome shotgun (WGS) entry which is preliminary data.</text>
</comment>
<feature type="compositionally biased region" description="Low complexity" evidence="1">
    <location>
        <begin position="139"/>
        <end position="150"/>
    </location>
</feature>
<reference evidence="2" key="1">
    <citation type="submission" date="2021-06" db="EMBL/GenBank/DDBJ databases">
        <authorList>
            <person name="Hodson N. C."/>
            <person name="Mongue J. A."/>
            <person name="Jaron S. K."/>
        </authorList>
    </citation>
    <scope>NUCLEOTIDE SEQUENCE</scope>
</reference>
<feature type="region of interest" description="Disordered" evidence="1">
    <location>
        <begin position="1"/>
        <end position="51"/>
    </location>
</feature>
<keyword evidence="3" id="KW-1185">Reference proteome</keyword>
<feature type="region of interest" description="Disordered" evidence="1">
    <location>
        <begin position="120"/>
        <end position="178"/>
    </location>
</feature>
<evidence type="ECO:0000256" key="1">
    <source>
        <dbReference type="SAM" id="MobiDB-lite"/>
    </source>
</evidence>
<sequence length="210" mass="22350">MSCRICSCASGRDARSDSVDPSPYEPPRHSISSSSSAAVNDGDRKSSDGFAIPSIFKPIQVDSEALERVPSQIYVSNSSSDNHTDGACATSTTLTVLPGSCVERDCTITCEATLESYKAGSTVPVSSEAREDECDSIHSQSSRTLSNSSSMLGDPEAEEPLLGSRSQLDFEDQEEPEELDVQVLQLNVDDRDLIHASLGTSSIDSGSHEP</sequence>
<proteinExistence type="predicted"/>
<dbReference type="AlphaFoldDB" id="A0A8J2PPX5"/>
<accession>A0A8J2PPX5</accession>
<name>A0A8J2PPX5_9HEXA</name>
<feature type="compositionally biased region" description="Acidic residues" evidence="1">
    <location>
        <begin position="169"/>
        <end position="178"/>
    </location>
</feature>
<gene>
    <name evidence="2" type="ORF">AFUS01_LOCUS33240</name>
</gene>
<evidence type="ECO:0000313" key="3">
    <source>
        <dbReference type="Proteomes" id="UP000708208"/>
    </source>
</evidence>
<protein>
    <submittedName>
        <fullName evidence="2">Uncharacterized protein</fullName>
    </submittedName>
</protein>
<dbReference type="Proteomes" id="UP000708208">
    <property type="component" value="Unassembled WGS sequence"/>
</dbReference>
<evidence type="ECO:0000313" key="2">
    <source>
        <dbReference type="EMBL" id="CAG7823001.1"/>
    </source>
</evidence>
<organism evidence="2 3">
    <name type="scientific">Allacma fusca</name>
    <dbReference type="NCBI Taxonomy" id="39272"/>
    <lineage>
        <taxon>Eukaryota</taxon>
        <taxon>Metazoa</taxon>
        <taxon>Ecdysozoa</taxon>
        <taxon>Arthropoda</taxon>
        <taxon>Hexapoda</taxon>
        <taxon>Collembola</taxon>
        <taxon>Symphypleona</taxon>
        <taxon>Sminthuridae</taxon>
        <taxon>Allacma</taxon>
    </lineage>
</organism>
<dbReference type="EMBL" id="CAJVCH010528082">
    <property type="protein sequence ID" value="CAG7823001.1"/>
    <property type="molecule type" value="Genomic_DNA"/>
</dbReference>
<feature type="non-terminal residue" evidence="2">
    <location>
        <position position="210"/>
    </location>
</feature>